<dbReference type="InterPro" id="IPR036271">
    <property type="entry name" value="Tet_transcr_reg_TetR-rel_C_sf"/>
</dbReference>
<protein>
    <submittedName>
        <fullName evidence="6">TetR family transcriptional regulator</fullName>
    </submittedName>
</protein>
<dbReference type="Pfam" id="PF00440">
    <property type="entry name" value="TetR_N"/>
    <property type="match status" value="1"/>
</dbReference>
<dbReference type="SUPFAM" id="SSF48498">
    <property type="entry name" value="Tetracyclin repressor-like, C-terminal domain"/>
    <property type="match status" value="1"/>
</dbReference>
<feature type="DNA-binding region" description="H-T-H motif" evidence="4">
    <location>
        <begin position="27"/>
        <end position="46"/>
    </location>
</feature>
<dbReference type="PRINTS" id="PR00455">
    <property type="entry name" value="HTHTETR"/>
</dbReference>
<name>A0A918HN50_9ACTN</name>
<dbReference type="Gene3D" id="1.10.357.10">
    <property type="entry name" value="Tetracycline Repressor, domain 2"/>
    <property type="match status" value="1"/>
</dbReference>
<comment type="caution">
    <text evidence="6">The sequence shown here is derived from an EMBL/GenBank/DDBJ whole genome shotgun (WGS) entry which is preliminary data.</text>
</comment>
<keyword evidence="2 4" id="KW-0238">DNA-binding</keyword>
<evidence type="ECO:0000256" key="4">
    <source>
        <dbReference type="PROSITE-ProRule" id="PRU00335"/>
    </source>
</evidence>
<keyword evidence="7" id="KW-1185">Reference proteome</keyword>
<organism evidence="6 7">
    <name type="scientific">Streptomyces phaeofaciens</name>
    <dbReference type="NCBI Taxonomy" id="68254"/>
    <lineage>
        <taxon>Bacteria</taxon>
        <taxon>Bacillati</taxon>
        <taxon>Actinomycetota</taxon>
        <taxon>Actinomycetes</taxon>
        <taxon>Kitasatosporales</taxon>
        <taxon>Streptomycetaceae</taxon>
        <taxon>Streptomyces</taxon>
    </lineage>
</organism>
<dbReference type="PROSITE" id="PS50977">
    <property type="entry name" value="HTH_TETR_2"/>
    <property type="match status" value="1"/>
</dbReference>
<dbReference type="EMBL" id="BMSA01000028">
    <property type="protein sequence ID" value="GGT83334.1"/>
    <property type="molecule type" value="Genomic_DNA"/>
</dbReference>
<dbReference type="Pfam" id="PF16925">
    <property type="entry name" value="TetR_C_13"/>
    <property type="match status" value="1"/>
</dbReference>
<dbReference type="PANTHER" id="PTHR47506">
    <property type="entry name" value="TRANSCRIPTIONAL REGULATORY PROTEIN"/>
    <property type="match status" value="1"/>
</dbReference>
<evidence type="ECO:0000259" key="5">
    <source>
        <dbReference type="PROSITE" id="PS50977"/>
    </source>
</evidence>
<proteinExistence type="predicted"/>
<dbReference type="RefSeq" id="WP_189716843.1">
    <property type="nucleotide sequence ID" value="NZ_BMSA01000028.1"/>
</dbReference>
<evidence type="ECO:0000256" key="1">
    <source>
        <dbReference type="ARBA" id="ARBA00023015"/>
    </source>
</evidence>
<dbReference type="GO" id="GO:0003677">
    <property type="term" value="F:DNA binding"/>
    <property type="evidence" value="ECO:0007669"/>
    <property type="project" value="UniProtKB-UniRule"/>
</dbReference>
<dbReference type="InterPro" id="IPR011075">
    <property type="entry name" value="TetR_C"/>
</dbReference>
<sequence>MEREEVEQRVLDAAEELFYSQGIHAVGMDAIRSASAVSLKRLYQTFPSKDGLVEAYLRRRDARWLRELALYADAHDSPAQRILAVFDWLFRWFNEPDFRGCGFINSFGELGATSQTVADIAKAHKQSFRQYIADLVAAAEAPTWLADQLFLLAEGAMTTAAISGSAEPARQAKDAARTLLRAAHADTGSPA</sequence>
<dbReference type="InterPro" id="IPR001647">
    <property type="entry name" value="HTH_TetR"/>
</dbReference>
<keyword evidence="3" id="KW-0804">Transcription</keyword>
<reference evidence="6" key="2">
    <citation type="submission" date="2020-09" db="EMBL/GenBank/DDBJ databases">
        <authorList>
            <person name="Sun Q."/>
            <person name="Ohkuma M."/>
        </authorList>
    </citation>
    <scope>NUCLEOTIDE SEQUENCE</scope>
    <source>
        <strain evidence="6">JCM 4125</strain>
    </source>
</reference>
<dbReference type="Proteomes" id="UP000646776">
    <property type="component" value="Unassembled WGS sequence"/>
</dbReference>
<feature type="domain" description="HTH tetR-type" evidence="5">
    <location>
        <begin position="4"/>
        <end position="64"/>
    </location>
</feature>
<evidence type="ECO:0000313" key="7">
    <source>
        <dbReference type="Proteomes" id="UP000646776"/>
    </source>
</evidence>
<keyword evidence="1" id="KW-0805">Transcription regulation</keyword>
<dbReference type="SUPFAM" id="SSF46689">
    <property type="entry name" value="Homeodomain-like"/>
    <property type="match status" value="1"/>
</dbReference>
<evidence type="ECO:0000256" key="3">
    <source>
        <dbReference type="ARBA" id="ARBA00023163"/>
    </source>
</evidence>
<accession>A0A918HN50</accession>
<evidence type="ECO:0000256" key="2">
    <source>
        <dbReference type="ARBA" id="ARBA00023125"/>
    </source>
</evidence>
<gene>
    <name evidence="6" type="ORF">GCM10010226_72480</name>
</gene>
<reference evidence="6" key="1">
    <citation type="journal article" date="2014" name="Int. J. Syst. Evol. Microbiol.">
        <title>Complete genome sequence of Corynebacterium casei LMG S-19264T (=DSM 44701T), isolated from a smear-ripened cheese.</title>
        <authorList>
            <consortium name="US DOE Joint Genome Institute (JGI-PGF)"/>
            <person name="Walter F."/>
            <person name="Albersmeier A."/>
            <person name="Kalinowski J."/>
            <person name="Ruckert C."/>
        </authorList>
    </citation>
    <scope>NUCLEOTIDE SEQUENCE</scope>
    <source>
        <strain evidence="6">JCM 4125</strain>
    </source>
</reference>
<dbReference type="AlphaFoldDB" id="A0A918HN50"/>
<dbReference type="InterPro" id="IPR009057">
    <property type="entry name" value="Homeodomain-like_sf"/>
</dbReference>
<evidence type="ECO:0000313" key="6">
    <source>
        <dbReference type="EMBL" id="GGT83334.1"/>
    </source>
</evidence>
<dbReference type="PANTHER" id="PTHR47506:SF1">
    <property type="entry name" value="HTH-TYPE TRANSCRIPTIONAL REGULATOR YJDC"/>
    <property type="match status" value="1"/>
</dbReference>